<keyword evidence="8" id="KW-0865">Zymogen</keyword>
<dbReference type="PRINTS" id="PR00792">
    <property type="entry name" value="PEPSIN"/>
</dbReference>
<comment type="caution">
    <text evidence="15">The sequence shown here is derived from an EMBL/GenBank/DDBJ whole genome shotgun (WGS) entry which is preliminary data.</text>
</comment>
<feature type="chain" id="PRO_5040349287" description="rhizopuspepsin" evidence="13">
    <location>
        <begin position="21"/>
        <end position="414"/>
    </location>
</feature>
<keyword evidence="4 12" id="KW-0645">Protease</keyword>
<dbReference type="AlphaFoldDB" id="A0A9P6IKU6"/>
<dbReference type="InterPro" id="IPR021109">
    <property type="entry name" value="Peptidase_aspartic_dom_sf"/>
</dbReference>
<dbReference type="PANTHER" id="PTHR47966:SF1">
    <property type="entry name" value="ASPARTYL PROTEINASE"/>
    <property type="match status" value="1"/>
</dbReference>
<evidence type="ECO:0000256" key="10">
    <source>
        <dbReference type="PIRSR" id="PIRSR601461-1"/>
    </source>
</evidence>
<dbReference type="InterPro" id="IPR001461">
    <property type="entry name" value="Aspartic_peptidase_A1"/>
</dbReference>
<evidence type="ECO:0000256" key="9">
    <source>
        <dbReference type="ARBA" id="ARBA00023157"/>
    </source>
</evidence>
<dbReference type="InterPro" id="IPR033121">
    <property type="entry name" value="PEPTIDASE_A1"/>
</dbReference>
<dbReference type="EMBL" id="JAAAHW010009907">
    <property type="protein sequence ID" value="KAF9934626.1"/>
    <property type="molecule type" value="Genomic_DNA"/>
</dbReference>
<dbReference type="SUPFAM" id="SSF50630">
    <property type="entry name" value="Acid proteases"/>
    <property type="match status" value="1"/>
</dbReference>
<evidence type="ECO:0000256" key="12">
    <source>
        <dbReference type="RuleBase" id="RU000454"/>
    </source>
</evidence>
<sequence>MKITAYFSVAIATALALTQAAPTQNEEHLQGHKIPLMHNPEHKRDFKSAMAKLNHRYPQLKLRVKGPKRNSFRDIVNRGKGGTVPTTNYGPDYEYFGPIQVGSTGQTLKLLFDTGSSDIWFPSTDCNTDACMAHTRFDTQKSRTFKADSRTWEIKYGDGSTASGILGSDMVNVGGIKLRQTIGLALNQSVEFARAPEDGIFGLAFASLHTVSGVSTFMENAIATNSVVSPVVSAYLPSKRINGGEGGYYLFGGIEKDRYVGELTYVPVTKANYWQVHVSDLKFNGKSLGAYASEVIMDTGTTLIIVTDAAAQAVHEKIQGAVISKSEGGWVVPCSLRDATDTISFTLAGKDFLVPIADLAWDPLLDNSGFCYSGVQGGQKDGLWILGDMFVKNNYCVFDHNTDKPAIGIAPIKY</sequence>
<feature type="signal peptide" evidence="13">
    <location>
        <begin position="1"/>
        <end position="20"/>
    </location>
</feature>
<dbReference type="PANTHER" id="PTHR47966">
    <property type="entry name" value="BETA-SITE APP-CLEAVING ENZYME, ISOFORM A-RELATED"/>
    <property type="match status" value="1"/>
</dbReference>
<evidence type="ECO:0000256" key="1">
    <source>
        <dbReference type="ARBA" id="ARBA00001130"/>
    </source>
</evidence>
<dbReference type="Pfam" id="PF00026">
    <property type="entry name" value="Asp"/>
    <property type="match status" value="1"/>
</dbReference>
<evidence type="ECO:0000256" key="13">
    <source>
        <dbReference type="SAM" id="SignalP"/>
    </source>
</evidence>
<dbReference type="GO" id="GO:0004190">
    <property type="term" value="F:aspartic-type endopeptidase activity"/>
    <property type="evidence" value="ECO:0007669"/>
    <property type="project" value="UniProtKB-KW"/>
</dbReference>
<evidence type="ECO:0000256" key="11">
    <source>
        <dbReference type="PIRSR" id="PIRSR601461-2"/>
    </source>
</evidence>
<dbReference type="EC" id="3.4.23.21" evidence="3"/>
<dbReference type="GO" id="GO:0006508">
    <property type="term" value="P:proteolysis"/>
    <property type="evidence" value="ECO:0007669"/>
    <property type="project" value="UniProtKB-KW"/>
</dbReference>
<evidence type="ECO:0000313" key="16">
    <source>
        <dbReference type="Proteomes" id="UP000749646"/>
    </source>
</evidence>
<dbReference type="Gene3D" id="2.40.70.10">
    <property type="entry name" value="Acid Proteases"/>
    <property type="match status" value="2"/>
</dbReference>
<gene>
    <name evidence="15" type="ORF">BGZ65_003653</name>
</gene>
<evidence type="ECO:0000256" key="7">
    <source>
        <dbReference type="ARBA" id="ARBA00022801"/>
    </source>
</evidence>
<feature type="domain" description="Peptidase A1" evidence="14">
    <location>
        <begin position="95"/>
        <end position="410"/>
    </location>
</feature>
<feature type="active site" evidence="10">
    <location>
        <position position="113"/>
    </location>
</feature>
<name>A0A9P6IKU6_9FUNG</name>
<dbReference type="OrthoDB" id="15189at2759"/>
<feature type="disulfide bond" evidence="11">
    <location>
        <begin position="126"/>
        <end position="131"/>
    </location>
</feature>
<evidence type="ECO:0000256" key="8">
    <source>
        <dbReference type="ARBA" id="ARBA00023145"/>
    </source>
</evidence>
<organism evidence="15 16">
    <name type="scientific">Modicella reniformis</name>
    <dbReference type="NCBI Taxonomy" id="1440133"/>
    <lineage>
        <taxon>Eukaryota</taxon>
        <taxon>Fungi</taxon>
        <taxon>Fungi incertae sedis</taxon>
        <taxon>Mucoromycota</taxon>
        <taxon>Mortierellomycotina</taxon>
        <taxon>Mortierellomycetes</taxon>
        <taxon>Mortierellales</taxon>
        <taxon>Mortierellaceae</taxon>
        <taxon>Modicella</taxon>
    </lineage>
</organism>
<keyword evidence="16" id="KW-1185">Reference proteome</keyword>
<dbReference type="Proteomes" id="UP000749646">
    <property type="component" value="Unassembled WGS sequence"/>
</dbReference>
<accession>A0A9P6IKU6</accession>
<evidence type="ECO:0000256" key="2">
    <source>
        <dbReference type="ARBA" id="ARBA00007447"/>
    </source>
</evidence>
<proteinExistence type="inferred from homology"/>
<dbReference type="InterPro" id="IPR001969">
    <property type="entry name" value="Aspartic_peptidase_AS"/>
</dbReference>
<dbReference type="CDD" id="cd05471">
    <property type="entry name" value="pepsin_like"/>
    <property type="match status" value="1"/>
</dbReference>
<keyword evidence="6 12" id="KW-0064">Aspartyl protease</keyword>
<protein>
    <recommendedName>
        <fullName evidence="3">rhizopuspepsin</fullName>
        <ecNumber evidence="3">3.4.23.21</ecNumber>
    </recommendedName>
</protein>
<comment type="similarity">
    <text evidence="2 12">Belongs to the peptidase A1 family.</text>
</comment>
<evidence type="ECO:0000313" key="15">
    <source>
        <dbReference type="EMBL" id="KAF9934626.1"/>
    </source>
</evidence>
<evidence type="ECO:0000256" key="4">
    <source>
        <dbReference type="ARBA" id="ARBA00022670"/>
    </source>
</evidence>
<feature type="active site" evidence="10">
    <location>
        <position position="298"/>
    </location>
</feature>
<dbReference type="FunFam" id="2.40.70.10:FF:000115">
    <property type="entry name" value="Lysosomal aspartic protease"/>
    <property type="match status" value="1"/>
</dbReference>
<keyword evidence="5 13" id="KW-0732">Signal</keyword>
<evidence type="ECO:0000256" key="3">
    <source>
        <dbReference type="ARBA" id="ARBA00013205"/>
    </source>
</evidence>
<dbReference type="InterPro" id="IPR034164">
    <property type="entry name" value="Pepsin-like_dom"/>
</dbReference>
<evidence type="ECO:0000256" key="6">
    <source>
        <dbReference type="ARBA" id="ARBA00022750"/>
    </source>
</evidence>
<keyword evidence="9 11" id="KW-1015">Disulfide bond</keyword>
<evidence type="ECO:0000259" key="14">
    <source>
        <dbReference type="PROSITE" id="PS51767"/>
    </source>
</evidence>
<feature type="disulfide bond" evidence="11">
    <location>
        <begin position="334"/>
        <end position="371"/>
    </location>
</feature>
<comment type="catalytic activity">
    <reaction evidence="1">
        <text>Hydrolysis of proteins with broad specificity similar to that of pepsin A, preferring hydrophobic residues at P1 and P1'. Clots milk and activates trypsinogen. Does not cleave 4-Gln-|-His-5, but does cleave 10-His-|-Leu-11 and 12-Val-|-Glu-13 in B chain of insulin.</text>
        <dbReference type="EC" id="3.4.23.21"/>
    </reaction>
</comment>
<dbReference type="PROSITE" id="PS51767">
    <property type="entry name" value="PEPTIDASE_A1"/>
    <property type="match status" value="1"/>
</dbReference>
<keyword evidence="7 12" id="KW-0378">Hydrolase</keyword>
<dbReference type="PROSITE" id="PS00141">
    <property type="entry name" value="ASP_PROTEASE"/>
    <property type="match status" value="1"/>
</dbReference>
<reference evidence="15" key="1">
    <citation type="journal article" date="2020" name="Fungal Divers.">
        <title>Resolving the Mortierellaceae phylogeny through synthesis of multi-gene phylogenetics and phylogenomics.</title>
        <authorList>
            <person name="Vandepol N."/>
            <person name="Liber J."/>
            <person name="Desiro A."/>
            <person name="Na H."/>
            <person name="Kennedy M."/>
            <person name="Barry K."/>
            <person name="Grigoriev I.V."/>
            <person name="Miller A.N."/>
            <person name="O'Donnell K."/>
            <person name="Stajich J.E."/>
            <person name="Bonito G."/>
        </authorList>
    </citation>
    <scope>NUCLEOTIDE SEQUENCE</scope>
    <source>
        <strain evidence="15">MES-2147</strain>
    </source>
</reference>
<evidence type="ECO:0000256" key="5">
    <source>
        <dbReference type="ARBA" id="ARBA00022729"/>
    </source>
</evidence>